<dbReference type="Pfam" id="PF06429">
    <property type="entry name" value="Flg_bbr_C"/>
    <property type="match status" value="1"/>
</dbReference>
<evidence type="ECO:0000313" key="12">
    <source>
        <dbReference type="Proteomes" id="UP000006160"/>
    </source>
</evidence>
<evidence type="ECO:0000256" key="6">
    <source>
        <dbReference type="ARBA" id="ARBA00023143"/>
    </source>
</evidence>
<evidence type="ECO:0000259" key="10">
    <source>
        <dbReference type="Pfam" id="PF22638"/>
    </source>
</evidence>
<feature type="domain" description="Flagellar basal-body/hook protein C-terminal" evidence="9">
    <location>
        <begin position="643"/>
        <end position="682"/>
    </location>
</feature>
<dbReference type="GO" id="GO:0009424">
    <property type="term" value="C:bacterial-type flagellum hook"/>
    <property type="evidence" value="ECO:0007669"/>
    <property type="project" value="InterPro"/>
</dbReference>
<gene>
    <name evidence="11" type="primary">flgK</name>
    <name evidence="11" type="ORF">CLG_B1191</name>
</gene>
<dbReference type="PANTHER" id="PTHR30033">
    <property type="entry name" value="FLAGELLAR HOOK-ASSOCIATED PROTEIN 1"/>
    <property type="match status" value="1"/>
</dbReference>
<dbReference type="Proteomes" id="UP000006160">
    <property type="component" value="Unassembled WGS sequence"/>
</dbReference>
<keyword evidence="11" id="KW-0969">Cilium</keyword>
<dbReference type="InterPro" id="IPR010930">
    <property type="entry name" value="Flg_bb/hook_C_dom"/>
</dbReference>
<keyword evidence="5" id="KW-0964">Secreted</keyword>
<comment type="similarity">
    <text evidence="3">Belongs to the flagella basal body rod proteins family.</text>
</comment>
<evidence type="ECO:0000256" key="2">
    <source>
        <dbReference type="ARBA" id="ARBA00004613"/>
    </source>
</evidence>
<dbReference type="EMBL" id="ACSJ01000007">
    <property type="protein sequence ID" value="EES91092.1"/>
    <property type="molecule type" value="Genomic_DNA"/>
</dbReference>
<dbReference type="AlphaFoldDB" id="A0A9P2G6X1"/>
<accession>A0A9P2G6X1</accession>
<evidence type="ECO:0000256" key="7">
    <source>
        <dbReference type="SAM" id="Coils"/>
    </source>
</evidence>
<feature type="domain" description="Flagellar hook-associated protein FlgK helical" evidence="10">
    <location>
        <begin position="102"/>
        <end position="236"/>
    </location>
</feature>
<dbReference type="SUPFAM" id="SSF64518">
    <property type="entry name" value="Phase 1 flagellin"/>
    <property type="match status" value="1"/>
</dbReference>
<dbReference type="NCBIfam" id="TIGR02492">
    <property type="entry name" value="flgK_ends"/>
    <property type="match status" value="1"/>
</dbReference>
<dbReference type="InterPro" id="IPR001444">
    <property type="entry name" value="Flag_bb_rod_N"/>
</dbReference>
<evidence type="ECO:0000313" key="11">
    <source>
        <dbReference type="EMBL" id="EES91092.1"/>
    </source>
</evidence>
<protein>
    <recommendedName>
        <fullName evidence="4">Flagellar hook-associated protein 1</fullName>
    </recommendedName>
</protein>
<sequence length="686" mass="76840">MSGLFATLNVGKRGLYAQQGALDVTSHNIANSNTEGYTRQRAIMETTRPFGMPSMNCQIGPGQIGTGVEISKIQRVRDTFMDYQVRRETSTLGQYEARDKYLSEIEGIFNEPSDTGISSLIGKFFDAWQEVAKHPEGSNARTVLASQASALANELNHNYGQLTKVKENAQESIKQATFDINNALDRVDKLNQQIMAVKVSGMEPNDLMDKRDLLLDELSKKFNIVVERDKFESINLKPKYLKAPDGSELKFDREIETKDKYGKTIKTKIKENPLIVRKNPKDEVMRFSYIKSINQCNDKDGKPIKDKDGSLVYEVSYLKNGNKDRLGTFKLNIKSDANGTSEEKLKRLDESRIIWSTSNKNDDAKNGLAVNINGVAIEEGKSVDFEKLALFDLKGDEYKGELKGFMTVQQDVDDYIDQMNKLAKGITFSVNTMHSGVSDLGDGKTPLVVQEPTNNGKDVEKADYMPFFVNGEVADKEYEIVDGKKVLFKEKSINKLGKVLNSEIEITAANISINKQIVDDVMQIKTRINDDKFGLASKNTKDGEQDGARALAIAQLRDKLLKIQNITKGMTRKEFIQQNGENNKLTKDITLGLDTIKGDINGMKIDSYFKDTVDKLGVEEQQAKRTVKNQGSLLKDFSQRRESTSGVSLNEEMANIVQYQHAYQANAKIIATTDQLLDVVINGLKR</sequence>
<dbReference type="Pfam" id="PF22638">
    <property type="entry name" value="FlgK_D1"/>
    <property type="match status" value="1"/>
</dbReference>
<dbReference type="Pfam" id="PF00460">
    <property type="entry name" value="Flg_bb_rod"/>
    <property type="match status" value="1"/>
</dbReference>
<dbReference type="PANTHER" id="PTHR30033:SF1">
    <property type="entry name" value="FLAGELLAR HOOK-ASSOCIATED PROTEIN 1"/>
    <property type="match status" value="1"/>
</dbReference>
<dbReference type="InterPro" id="IPR053927">
    <property type="entry name" value="FlgK_helical"/>
</dbReference>
<reference evidence="11 12" key="1">
    <citation type="submission" date="2009-10" db="EMBL/GenBank/DDBJ databases">
        <authorList>
            <person name="Shrivastava S."/>
            <person name="Brinkac L.B."/>
            <person name="Brown J.L."/>
            <person name="Bruce D.B."/>
            <person name="Detter C."/>
            <person name="Green L.D."/>
            <person name="Munk C.A."/>
            <person name="Rogers Y.C."/>
            <person name="Tapia R."/>
            <person name="Saunders E.S."/>
            <person name="Sims D.R."/>
            <person name="Smith L.A."/>
            <person name="Smith T.J."/>
            <person name="Sutton G."/>
            <person name="Brettin T."/>
        </authorList>
    </citation>
    <scope>NUCLEOTIDE SEQUENCE [LARGE SCALE GENOMIC DNA]</scope>
    <source>
        <strain evidence="12">D str. 1873</strain>
    </source>
</reference>
<evidence type="ECO:0000256" key="4">
    <source>
        <dbReference type="ARBA" id="ARBA00016244"/>
    </source>
</evidence>
<dbReference type="RefSeq" id="WP_003375627.1">
    <property type="nucleotide sequence ID" value="NZ_ACSJ01000007.1"/>
</dbReference>
<comment type="caution">
    <text evidence="11">The sequence shown here is derived from an EMBL/GenBank/DDBJ whole genome shotgun (WGS) entry which is preliminary data.</text>
</comment>
<keyword evidence="11" id="KW-0966">Cell projection</keyword>
<comment type="subcellular location">
    <subcellularLocation>
        <location evidence="1">Bacterial flagellum</location>
    </subcellularLocation>
    <subcellularLocation>
        <location evidence="2">Secreted</location>
    </subcellularLocation>
</comment>
<evidence type="ECO:0000256" key="5">
    <source>
        <dbReference type="ARBA" id="ARBA00022525"/>
    </source>
</evidence>
<evidence type="ECO:0000256" key="1">
    <source>
        <dbReference type="ARBA" id="ARBA00004365"/>
    </source>
</evidence>
<evidence type="ECO:0000259" key="8">
    <source>
        <dbReference type="Pfam" id="PF00460"/>
    </source>
</evidence>
<dbReference type="GO" id="GO:0044780">
    <property type="term" value="P:bacterial-type flagellum assembly"/>
    <property type="evidence" value="ECO:0007669"/>
    <property type="project" value="InterPro"/>
</dbReference>
<keyword evidence="6" id="KW-0975">Bacterial flagellum</keyword>
<keyword evidence="11" id="KW-0282">Flagellum</keyword>
<name>A0A9P2G6X1_CLOBO</name>
<feature type="coiled-coil region" evidence="7">
    <location>
        <begin position="152"/>
        <end position="200"/>
    </location>
</feature>
<dbReference type="PRINTS" id="PR01005">
    <property type="entry name" value="FLGHOOKAP1"/>
</dbReference>
<dbReference type="GO" id="GO:0005576">
    <property type="term" value="C:extracellular region"/>
    <property type="evidence" value="ECO:0007669"/>
    <property type="project" value="UniProtKB-SubCell"/>
</dbReference>
<dbReference type="GO" id="GO:0005198">
    <property type="term" value="F:structural molecule activity"/>
    <property type="evidence" value="ECO:0007669"/>
    <property type="project" value="InterPro"/>
</dbReference>
<evidence type="ECO:0000256" key="3">
    <source>
        <dbReference type="ARBA" id="ARBA00009677"/>
    </source>
</evidence>
<dbReference type="InterPro" id="IPR002371">
    <property type="entry name" value="FlgK"/>
</dbReference>
<evidence type="ECO:0000259" key="9">
    <source>
        <dbReference type="Pfam" id="PF06429"/>
    </source>
</evidence>
<proteinExistence type="inferred from homology"/>
<organism evidence="11 12">
    <name type="scientific">Clostridium botulinum D str. 1873</name>
    <dbReference type="NCBI Taxonomy" id="592027"/>
    <lineage>
        <taxon>Bacteria</taxon>
        <taxon>Bacillati</taxon>
        <taxon>Bacillota</taxon>
        <taxon>Clostridia</taxon>
        <taxon>Eubacteriales</taxon>
        <taxon>Clostridiaceae</taxon>
        <taxon>Clostridium</taxon>
    </lineage>
</organism>
<keyword evidence="7" id="KW-0175">Coiled coil</keyword>
<feature type="domain" description="Flagellar basal body rod protein N-terminal" evidence="8">
    <location>
        <begin position="8"/>
        <end position="38"/>
    </location>
</feature>